<name>A0AAD6D4X4_9EURO</name>
<evidence type="ECO:0000259" key="1">
    <source>
        <dbReference type="Pfam" id="PF05368"/>
    </source>
</evidence>
<sequence length="315" mass="34714">MPRTFLVTAASGRIGQELLPLLQPLEATRVILPTSNAARLSASLPAPTESNAANLIVEEGSIKDPAWFQGLLTKYDVDTVFLCLTGEDELFTTMNCFDCLSRTKSVKHLIYLSACADFASPEAAQSILQFCSAGHVLVKILTEQKLVYGNLPFTWTVIRPALFFINDLRAKKSLLERGVYDEPLGEKGVSRVAPSDIALAVKNVFVDGSGKWAGKHVPLGSRRAYKGSDIASIWSDALGKEVDIYPANEDGFERFEQELGARKNAAWGRDMRLMVETIAERGFGMTEEGYQLQVELLGKVPENYEAWVKDTASTW</sequence>
<keyword evidence="3" id="KW-1185">Reference proteome</keyword>
<accession>A0AAD6D4X4</accession>
<dbReference type="InterPro" id="IPR036291">
    <property type="entry name" value="NAD(P)-bd_dom_sf"/>
</dbReference>
<evidence type="ECO:0000313" key="2">
    <source>
        <dbReference type="EMBL" id="KAJ5553579.1"/>
    </source>
</evidence>
<protein>
    <recommendedName>
        <fullName evidence="1">NmrA-like domain-containing protein</fullName>
    </recommendedName>
</protein>
<dbReference type="PANTHER" id="PTHR43162">
    <property type="match status" value="1"/>
</dbReference>
<comment type="caution">
    <text evidence="2">The sequence shown here is derived from an EMBL/GenBank/DDBJ whole genome shotgun (WGS) entry which is preliminary data.</text>
</comment>
<dbReference type="AlphaFoldDB" id="A0AAD6D4X4"/>
<evidence type="ECO:0000313" key="3">
    <source>
        <dbReference type="Proteomes" id="UP001220324"/>
    </source>
</evidence>
<dbReference type="InterPro" id="IPR008030">
    <property type="entry name" value="NmrA-like"/>
</dbReference>
<gene>
    <name evidence="2" type="ORF">N7494_002957</name>
</gene>
<proteinExistence type="predicted"/>
<dbReference type="EMBL" id="JAQIZZ010000002">
    <property type="protein sequence ID" value="KAJ5553579.1"/>
    <property type="molecule type" value="Genomic_DNA"/>
</dbReference>
<organism evidence="2 3">
    <name type="scientific">Penicillium frequentans</name>
    <dbReference type="NCBI Taxonomy" id="3151616"/>
    <lineage>
        <taxon>Eukaryota</taxon>
        <taxon>Fungi</taxon>
        <taxon>Dikarya</taxon>
        <taxon>Ascomycota</taxon>
        <taxon>Pezizomycotina</taxon>
        <taxon>Eurotiomycetes</taxon>
        <taxon>Eurotiomycetidae</taxon>
        <taxon>Eurotiales</taxon>
        <taxon>Aspergillaceae</taxon>
        <taxon>Penicillium</taxon>
    </lineage>
</organism>
<dbReference type="Proteomes" id="UP001220324">
    <property type="component" value="Unassembled WGS sequence"/>
</dbReference>
<feature type="domain" description="NmrA-like" evidence="1">
    <location>
        <begin position="4"/>
        <end position="254"/>
    </location>
</feature>
<dbReference type="PANTHER" id="PTHR43162:SF1">
    <property type="entry name" value="PRESTALK A DIFFERENTIATION PROTEIN A"/>
    <property type="match status" value="1"/>
</dbReference>
<dbReference type="SUPFAM" id="SSF51735">
    <property type="entry name" value="NAD(P)-binding Rossmann-fold domains"/>
    <property type="match status" value="1"/>
</dbReference>
<dbReference type="Pfam" id="PF05368">
    <property type="entry name" value="NmrA"/>
    <property type="match status" value="1"/>
</dbReference>
<dbReference type="InterPro" id="IPR051604">
    <property type="entry name" value="Ergot_Alk_Oxidoreductase"/>
</dbReference>
<reference evidence="2 3" key="1">
    <citation type="journal article" date="2023" name="IMA Fungus">
        <title>Comparative genomic study of the Penicillium genus elucidates a diverse pangenome and 15 lateral gene transfer events.</title>
        <authorList>
            <person name="Petersen C."/>
            <person name="Sorensen T."/>
            <person name="Nielsen M.R."/>
            <person name="Sondergaard T.E."/>
            <person name="Sorensen J.L."/>
            <person name="Fitzpatrick D.A."/>
            <person name="Frisvad J.C."/>
            <person name="Nielsen K.L."/>
        </authorList>
    </citation>
    <scope>NUCLEOTIDE SEQUENCE [LARGE SCALE GENOMIC DNA]</scope>
    <source>
        <strain evidence="2 3">IBT 35679</strain>
    </source>
</reference>
<dbReference type="Gene3D" id="3.40.50.720">
    <property type="entry name" value="NAD(P)-binding Rossmann-like Domain"/>
    <property type="match status" value="1"/>
</dbReference>